<keyword evidence="3" id="KW-1185">Reference proteome</keyword>
<dbReference type="AlphaFoldDB" id="A0A9Q1Q6N0"/>
<organism evidence="2 3">
    <name type="scientific">Carnegiea gigantea</name>
    <dbReference type="NCBI Taxonomy" id="171969"/>
    <lineage>
        <taxon>Eukaryota</taxon>
        <taxon>Viridiplantae</taxon>
        <taxon>Streptophyta</taxon>
        <taxon>Embryophyta</taxon>
        <taxon>Tracheophyta</taxon>
        <taxon>Spermatophyta</taxon>
        <taxon>Magnoliopsida</taxon>
        <taxon>eudicotyledons</taxon>
        <taxon>Gunneridae</taxon>
        <taxon>Pentapetalae</taxon>
        <taxon>Caryophyllales</taxon>
        <taxon>Cactineae</taxon>
        <taxon>Cactaceae</taxon>
        <taxon>Cactoideae</taxon>
        <taxon>Echinocereeae</taxon>
        <taxon>Carnegiea</taxon>
    </lineage>
</organism>
<protein>
    <submittedName>
        <fullName evidence="2">Uncharacterized protein</fullName>
    </submittedName>
</protein>
<accession>A0A9Q1Q6N0</accession>
<evidence type="ECO:0000313" key="3">
    <source>
        <dbReference type="Proteomes" id="UP001153076"/>
    </source>
</evidence>
<feature type="region of interest" description="Disordered" evidence="1">
    <location>
        <begin position="96"/>
        <end position="117"/>
    </location>
</feature>
<proteinExistence type="predicted"/>
<reference evidence="2" key="1">
    <citation type="submission" date="2022-04" db="EMBL/GenBank/DDBJ databases">
        <title>Carnegiea gigantea Genome sequencing and assembly v2.</title>
        <authorList>
            <person name="Copetti D."/>
            <person name="Sanderson M.J."/>
            <person name="Burquez A."/>
            <person name="Wojciechowski M.F."/>
        </authorList>
    </citation>
    <scope>NUCLEOTIDE SEQUENCE</scope>
    <source>
        <strain evidence="2">SGP5-SGP5p</strain>
        <tissue evidence="2">Aerial part</tissue>
    </source>
</reference>
<name>A0A9Q1Q6N0_9CARY</name>
<dbReference type="Proteomes" id="UP001153076">
    <property type="component" value="Unassembled WGS sequence"/>
</dbReference>
<comment type="caution">
    <text evidence="2">The sequence shown here is derived from an EMBL/GenBank/DDBJ whole genome shotgun (WGS) entry which is preliminary data.</text>
</comment>
<evidence type="ECO:0000313" key="2">
    <source>
        <dbReference type="EMBL" id="KAJ8430918.1"/>
    </source>
</evidence>
<dbReference type="EMBL" id="JAKOGI010000741">
    <property type="protein sequence ID" value="KAJ8430918.1"/>
    <property type="molecule type" value="Genomic_DNA"/>
</dbReference>
<evidence type="ECO:0000256" key="1">
    <source>
        <dbReference type="SAM" id="MobiDB-lite"/>
    </source>
</evidence>
<gene>
    <name evidence="2" type="ORF">Cgig2_015400</name>
</gene>
<sequence>MNVRDWTRIWGLGFRGVKVFANHGSNLGFLGFRLAAGVGFRRGVTGVVEVRWESAGGGDLGVVVDGGDRHSYGWLQMEFGYVICYSMEDPVGGDDGPGATETLGAAKSEGMWRRSPQTSSHQASSAVACAPCNILHVLRCTRERFKKLHVRISNFSKLTLAPVIDALAPVIDDKFG</sequence>